<feature type="region of interest" description="Disordered" evidence="1">
    <location>
        <begin position="73"/>
        <end position="95"/>
    </location>
</feature>
<feature type="region of interest" description="Disordered" evidence="1">
    <location>
        <begin position="1"/>
        <end position="31"/>
    </location>
</feature>
<keyword evidence="2" id="KW-0472">Membrane</keyword>
<keyword evidence="2" id="KW-0812">Transmembrane</keyword>
<dbReference type="AlphaFoldDB" id="A0AAV7EEE5"/>
<sequence>MMSRSYMQRIERPTDPFKLAEGGFTGPRGRDSTKTNLIDFIDAETRDDAEFPKLIERIAYAWGEKRIRGKKNRTRSDFNDAMATRSKLRSSGRRRGKMKTPAAYLLVVGFQLVQYITYFKWKFRLILLCVRKRSLQFEKQ</sequence>
<evidence type="ECO:0000256" key="2">
    <source>
        <dbReference type="SAM" id="Phobius"/>
    </source>
</evidence>
<evidence type="ECO:0000256" key="1">
    <source>
        <dbReference type="SAM" id="MobiDB-lite"/>
    </source>
</evidence>
<keyword evidence="4" id="KW-1185">Reference proteome</keyword>
<evidence type="ECO:0000313" key="4">
    <source>
        <dbReference type="Proteomes" id="UP000825729"/>
    </source>
</evidence>
<protein>
    <submittedName>
        <fullName evidence="3">Uncharacterized protein</fullName>
    </submittedName>
</protein>
<keyword evidence="2" id="KW-1133">Transmembrane helix</keyword>
<accession>A0AAV7EEE5</accession>
<name>A0AAV7EEE5_ARIFI</name>
<reference evidence="3 4" key="1">
    <citation type="submission" date="2021-07" db="EMBL/GenBank/DDBJ databases">
        <title>The Aristolochia fimbriata genome: insights into angiosperm evolution, floral development and chemical biosynthesis.</title>
        <authorList>
            <person name="Jiao Y."/>
        </authorList>
    </citation>
    <scope>NUCLEOTIDE SEQUENCE [LARGE SCALE GENOMIC DNA]</scope>
    <source>
        <strain evidence="3">IBCAS-2021</strain>
        <tissue evidence="3">Leaf</tissue>
    </source>
</reference>
<evidence type="ECO:0000313" key="3">
    <source>
        <dbReference type="EMBL" id="KAG9447203.1"/>
    </source>
</evidence>
<proteinExistence type="predicted"/>
<organism evidence="3 4">
    <name type="scientific">Aristolochia fimbriata</name>
    <name type="common">White veined hardy Dutchman's pipe vine</name>
    <dbReference type="NCBI Taxonomy" id="158543"/>
    <lineage>
        <taxon>Eukaryota</taxon>
        <taxon>Viridiplantae</taxon>
        <taxon>Streptophyta</taxon>
        <taxon>Embryophyta</taxon>
        <taxon>Tracheophyta</taxon>
        <taxon>Spermatophyta</taxon>
        <taxon>Magnoliopsida</taxon>
        <taxon>Magnoliidae</taxon>
        <taxon>Piperales</taxon>
        <taxon>Aristolochiaceae</taxon>
        <taxon>Aristolochia</taxon>
    </lineage>
</organism>
<dbReference type="Proteomes" id="UP000825729">
    <property type="component" value="Unassembled WGS sequence"/>
</dbReference>
<dbReference type="EMBL" id="JAINDJ010000005">
    <property type="protein sequence ID" value="KAG9447203.1"/>
    <property type="molecule type" value="Genomic_DNA"/>
</dbReference>
<feature type="compositionally biased region" description="Basic residues" evidence="1">
    <location>
        <begin position="86"/>
        <end position="95"/>
    </location>
</feature>
<feature type="transmembrane region" description="Helical" evidence="2">
    <location>
        <begin position="102"/>
        <end position="121"/>
    </location>
</feature>
<comment type="caution">
    <text evidence="3">The sequence shown here is derived from an EMBL/GenBank/DDBJ whole genome shotgun (WGS) entry which is preliminary data.</text>
</comment>
<gene>
    <name evidence="3" type="ORF">H6P81_013331</name>
</gene>